<keyword evidence="1" id="KW-0472">Membrane</keyword>
<evidence type="ECO:0000313" key="3">
    <source>
        <dbReference type="Proteomes" id="UP000628448"/>
    </source>
</evidence>
<gene>
    <name evidence="2" type="ORF">I5907_18575</name>
</gene>
<evidence type="ECO:0000256" key="1">
    <source>
        <dbReference type="SAM" id="Phobius"/>
    </source>
</evidence>
<feature type="transmembrane region" description="Helical" evidence="1">
    <location>
        <begin position="44"/>
        <end position="62"/>
    </location>
</feature>
<proteinExistence type="predicted"/>
<name>A0A931GZJ0_9BACT</name>
<keyword evidence="1" id="KW-0812">Transmembrane</keyword>
<keyword evidence="1" id="KW-1133">Transmembrane helix</keyword>
<accession>A0A931GZJ0</accession>
<feature type="transmembrane region" description="Helical" evidence="1">
    <location>
        <begin position="7"/>
        <end position="29"/>
    </location>
</feature>
<comment type="caution">
    <text evidence="2">The sequence shown here is derived from an EMBL/GenBank/DDBJ whole genome shotgun (WGS) entry which is preliminary data.</text>
</comment>
<keyword evidence="3" id="KW-1185">Reference proteome</keyword>
<dbReference type="EMBL" id="JADWYR010000002">
    <property type="protein sequence ID" value="MBG9378251.1"/>
    <property type="molecule type" value="Genomic_DNA"/>
</dbReference>
<protein>
    <submittedName>
        <fullName evidence="2">Uncharacterized protein</fullName>
    </submittedName>
</protein>
<sequence length="83" mass="9388">MFTIVVYCLLIVIALYLLAGVVFTIFFQAKGLSCIDEGTHGSSLGFRVIIIPGCIVFWIVLLRKWMNIKAKNRAKANKEKRLL</sequence>
<dbReference type="Proteomes" id="UP000628448">
    <property type="component" value="Unassembled WGS sequence"/>
</dbReference>
<reference evidence="2" key="1">
    <citation type="submission" date="2020-11" db="EMBL/GenBank/DDBJ databases">
        <title>Bacterial whole genome sequence for Panacibacter sp. DH6.</title>
        <authorList>
            <person name="Le V."/>
            <person name="Ko S."/>
            <person name="Ahn C.-Y."/>
            <person name="Oh H.-M."/>
        </authorList>
    </citation>
    <scope>NUCLEOTIDE SEQUENCE</scope>
    <source>
        <strain evidence="2">DH6</strain>
    </source>
</reference>
<dbReference type="RefSeq" id="WP_196992292.1">
    <property type="nucleotide sequence ID" value="NZ_JADWYR010000002.1"/>
</dbReference>
<organism evidence="2 3">
    <name type="scientific">Panacibacter microcysteis</name>
    <dbReference type="NCBI Taxonomy" id="2793269"/>
    <lineage>
        <taxon>Bacteria</taxon>
        <taxon>Pseudomonadati</taxon>
        <taxon>Bacteroidota</taxon>
        <taxon>Chitinophagia</taxon>
        <taxon>Chitinophagales</taxon>
        <taxon>Chitinophagaceae</taxon>
        <taxon>Panacibacter</taxon>
    </lineage>
</organism>
<evidence type="ECO:0000313" key="2">
    <source>
        <dbReference type="EMBL" id="MBG9378251.1"/>
    </source>
</evidence>
<dbReference type="AlphaFoldDB" id="A0A931GZJ0"/>